<proteinExistence type="predicted"/>
<evidence type="ECO:0000313" key="3">
    <source>
        <dbReference type="Proteomes" id="UP001266357"/>
    </source>
</evidence>
<keyword evidence="3" id="KW-1185">Reference proteome</keyword>
<protein>
    <submittedName>
        <fullName evidence="2">Uncharacterized protein</fullName>
    </submittedName>
</protein>
<dbReference type="RefSeq" id="WP_311580557.1">
    <property type="nucleotide sequence ID" value="NZ_JAVRIF010000004.1"/>
</dbReference>
<keyword evidence="1" id="KW-0175">Coiled coil</keyword>
<evidence type="ECO:0000313" key="2">
    <source>
        <dbReference type="EMBL" id="MDT0603748.1"/>
    </source>
</evidence>
<dbReference type="Proteomes" id="UP001266357">
    <property type="component" value="Unassembled WGS sequence"/>
</dbReference>
<name>A0ABU3A3R1_9GAMM</name>
<accession>A0ABU3A3R1</accession>
<feature type="coiled-coil region" evidence="1">
    <location>
        <begin position="50"/>
        <end position="93"/>
    </location>
</feature>
<organism evidence="2 3">
    <name type="scientific">Thalassotalea castellviae</name>
    <dbReference type="NCBI Taxonomy" id="3075612"/>
    <lineage>
        <taxon>Bacteria</taxon>
        <taxon>Pseudomonadati</taxon>
        <taxon>Pseudomonadota</taxon>
        <taxon>Gammaproteobacteria</taxon>
        <taxon>Alteromonadales</taxon>
        <taxon>Colwelliaceae</taxon>
        <taxon>Thalassotalea</taxon>
    </lineage>
</organism>
<sequence length="487" mass="55972">MPNNAKIDTRFTTQVKVLLDKIYGRSILKDSLLERAISFFEYQPYNESKLEKLKQRIYELNTQKDDEKVKLEIEKTERQYREFKQDLKDENNERHKYLLTICQEIITLSEGNNQAESNKKSAQLLGTIQLLSPTEGKKVAKVNECNKPLYKAVLCLRLLDKLCIDKSPIVNEEQIKSYLSDENIAQFSQWPETDSKSYQAFVDNVKISIVMAALLQDIGHFHQDAQHIVKGEDGTLDPHRTLLVEDRKALLQINYRETIRFLVEGLGTPTYIGNSKADRDKFYFAEHKKLVFIKHLLKSAITPKQGIGNILKVPQIYTSIILSTKSSYNYKLLPKVYQALNANAENGICSQDAVDALRTITGDYPQGFGITYIPIGLEGKPGDHYEYAIVNNLYPESPETPSCRTATRNLTFLVHGQDIVITLDMNLYHTETAQNFANISKDRLNEILELLASNYKERQNLDLLPRCWHAGEFFSIKNHQKLWNKNT</sequence>
<gene>
    <name evidence="2" type="ORF">RM573_09095</name>
</gene>
<reference evidence="2 3" key="1">
    <citation type="submission" date="2023-09" db="EMBL/GenBank/DDBJ databases">
        <authorList>
            <person name="Rey-Velasco X."/>
        </authorList>
    </citation>
    <scope>NUCLEOTIDE SEQUENCE [LARGE SCALE GENOMIC DNA]</scope>
    <source>
        <strain evidence="2 3">W431</strain>
    </source>
</reference>
<evidence type="ECO:0000256" key="1">
    <source>
        <dbReference type="SAM" id="Coils"/>
    </source>
</evidence>
<dbReference type="EMBL" id="JAVRIF010000004">
    <property type="protein sequence ID" value="MDT0603748.1"/>
    <property type="molecule type" value="Genomic_DNA"/>
</dbReference>
<comment type="caution">
    <text evidence="2">The sequence shown here is derived from an EMBL/GenBank/DDBJ whole genome shotgun (WGS) entry which is preliminary data.</text>
</comment>